<evidence type="ECO:0000313" key="1">
    <source>
        <dbReference type="Ensembl" id="ENSNMLP00000032112.1"/>
    </source>
</evidence>
<protein>
    <submittedName>
        <fullName evidence="1">Centrosomal protein 97</fullName>
    </submittedName>
</protein>
<reference evidence="1" key="2">
    <citation type="submission" date="2025-09" db="UniProtKB">
        <authorList>
            <consortium name="Ensembl"/>
        </authorList>
    </citation>
    <scope>IDENTIFICATION</scope>
</reference>
<organism evidence="1 2">
    <name type="scientific">Neogobius melanostomus</name>
    <name type="common">round goby</name>
    <dbReference type="NCBI Taxonomy" id="47308"/>
    <lineage>
        <taxon>Eukaryota</taxon>
        <taxon>Metazoa</taxon>
        <taxon>Chordata</taxon>
        <taxon>Craniata</taxon>
        <taxon>Vertebrata</taxon>
        <taxon>Euteleostomi</taxon>
        <taxon>Actinopterygii</taxon>
        <taxon>Neopterygii</taxon>
        <taxon>Teleostei</taxon>
        <taxon>Neoteleostei</taxon>
        <taxon>Acanthomorphata</taxon>
        <taxon>Gobiaria</taxon>
        <taxon>Gobiiformes</taxon>
        <taxon>Gobioidei</taxon>
        <taxon>Gobiidae</taxon>
        <taxon>Benthophilinae</taxon>
        <taxon>Neogobiini</taxon>
        <taxon>Neogobius</taxon>
    </lineage>
</organism>
<evidence type="ECO:0000313" key="2">
    <source>
        <dbReference type="Proteomes" id="UP000694523"/>
    </source>
</evidence>
<dbReference type="Ensembl" id="ENSNMLT00000035771.1">
    <property type="protein sequence ID" value="ENSNMLP00000032112.1"/>
    <property type="gene ID" value="ENSNMLG00000020088.1"/>
</dbReference>
<sequence>MARYILYPLKLHNSTLRTTNIIHCRQQRGCTSFVNVAGPVVDLSAQGLQKLDPSFTCSEDTHTLILDGNQIMKLDYMERSPGLQQLSVASNRMVRMMGVSRLTELRVLNLPNNILDGYVTSQKEGYVCLFGYDI</sequence>
<dbReference type="SUPFAM" id="SSF52058">
    <property type="entry name" value="L domain-like"/>
    <property type="match status" value="1"/>
</dbReference>
<proteinExistence type="predicted"/>
<dbReference type="Gene3D" id="3.80.10.10">
    <property type="entry name" value="Ribonuclease Inhibitor"/>
    <property type="match status" value="1"/>
</dbReference>
<keyword evidence="2" id="KW-1185">Reference proteome</keyword>
<dbReference type="InterPro" id="IPR032675">
    <property type="entry name" value="LRR_dom_sf"/>
</dbReference>
<name>A0A8C6U582_9GOBI</name>
<dbReference type="Proteomes" id="UP000694523">
    <property type="component" value="Unplaced"/>
</dbReference>
<accession>A0A8C6U582</accession>
<reference evidence="1" key="1">
    <citation type="submission" date="2025-08" db="UniProtKB">
        <authorList>
            <consortium name="Ensembl"/>
        </authorList>
    </citation>
    <scope>IDENTIFICATION</scope>
</reference>
<dbReference type="AlphaFoldDB" id="A0A8C6U582"/>